<dbReference type="PROSITE" id="PS50096">
    <property type="entry name" value="IQ"/>
    <property type="match status" value="1"/>
</dbReference>
<feature type="region of interest" description="Disordered" evidence="1">
    <location>
        <begin position="99"/>
        <end position="148"/>
    </location>
</feature>
<evidence type="ECO:0000256" key="1">
    <source>
        <dbReference type="SAM" id="MobiDB-lite"/>
    </source>
</evidence>
<organism evidence="2">
    <name type="scientific">Lotharella globosa</name>
    <dbReference type="NCBI Taxonomy" id="91324"/>
    <lineage>
        <taxon>Eukaryota</taxon>
        <taxon>Sar</taxon>
        <taxon>Rhizaria</taxon>
        <taxon>Cercozoa</taxon>
        <taxon>Chlorarachniophyceae</taxon>
        <taxon>Lotharella</taxon>
    </lineage>
</organism>
<reference evidence="2" key="1">
    <citation type="submission" date="2021-01" db="EMBL/GenBank/DDBJ databases">
        <authorList>
            <person name="Corre E."/>
            <person name="Pelletier E."/>
            <person name="Niang G."/>
            <person name="Scheremetjew M."/>
            <person name="Finn R."/>
            <person name="Kale V."/>
            <person name="Holt S."/>
            <person name="Cochrane G."/>
            <person name="Meng A."/>
            <person name="Brown T."/>
            <person name="Cohen L."/>
        </authorList>
    </citation>
    <scope>NUCLEOTIDE SEQUENCE</scope>
    <source>
        <strain evidence="2">CCCM811</strain>
    </source>
</reference>
<protein>
    <submittedName>
        <fullName evidence="2">Uncharacterized protein</fullName>
    </submittedName>
</protein>
<accession>A0A7S4DPA5</accession>
<feature type="region of interest" description="Disordered" evidence="1">
    <location>
        <begin position="477"/>
        <end position="526"/>
    </location>
</feature>
<feature type="compositionally biased region" description="Basic and acidic residues" evidence="1">
    <location>
        <begin position="492"/>
        <end position="520"/>
    </location>
</feature>
<dbReference type="AlphaFoldDB" id="A0A7S4DPA5"/>
<feature type="compositionally biased region" description="Low complexity" evidence="1">
    <location>
        <begin position="111"/>
        <end position="121"/>
    </location>
</feature>
<feature type="compositionally biased region" description="Basic and acidic residues" evidence="1">
    <location>
        <begin position="326"/>
        <end position="348"/>
    </location>
</feature>
<dbReference type="EMBL" id="HBIV01018244">
    <property type="protein sequence ID" value="CAE0661635.1"/>
    <property type="molecule type" value="Transcribed_RNA"/>
</dbReference>
<proteinExistence type="predicted"/>
<name>A0A7S4DPA5_9EUKA</name>
<gene>
    <name evidence="2" type="ORF">LGLO00237_LOCUS13230</name>
</gene>
<feature type="region of interest" description="Disordered" evidence="1">
    <location>
        <begin position="66"/>
        <end position="86"/>
    </location>
</feature>
<evidence type="ECO:0000313" key="2">
    <source>
        <dbReference type="EMBL" id="CAE0661635.1"/>
    </source>
</evidence>
<sequence length="585" mass="65883">MFSFMNCLPVSQKSSVVVCFFKKNPYTQTRARKHHITPTSSHTNRYTHTHTHVVPSTEELQQLLNENGIPSPPEKSPQTSESKKHDGEMLKALEEMGLESEDNLPSFESKGNGSRRGSLSRRGSEVKKSMMAKGASARTRRGSRVKNEIEDASRKTARLVMDTFMARLLRLCPTRAHFETVLKFIMKQLQFGDISWRYANLLMLQALLHNSTHRIVPKQFESIAELMVRHYYAVNAEIKQLAEDISASIVRKNTHRFPKPVFNFLRPRVRPEESWHNAEKFLMTTGSGKFLLLEQKMMLAKMEECVLPILTRIKCQVTAKEETNGDHLIDEDGDHLLDEKRFDERPDSAAEDSDREEAARRIQHMYREHSSRKERNNKSFAARGPGAFACEPVPTPSSSRQLTLYADRPSESKTEDYEDYGNAAAAAAVGAVGAAAVAATTPIAASTPTPSPNNARKLTEDDLYMKANSDVLRAKRKALRDHESGGGVGEELNGRVDEEDQNEKKIEGGKRSDEWNEGGRYDATNDEDEDWGFGGVSDMSVMSPQHIFICMSLYFAPSHQCLWLLFCPAVLASRVAPNDGQARRY</sequence>
<feature type="region of interest" description="Disordered" evidence="1">
    <location>
        <begin position="326"/>
        <end position="359"/>
    </location>
</feature>